<dbReference type="HOGENOM" id="CLU_3138744_0_0_10"/>
<proteinExistence type="predicted"/>
<evidence type="ECO:0000313" key="1">
    <source>
        <dbReference type="EMBL" id="EEC98069.1"/>
    </source>
</evidence>
<dbReference type="EMBL" id="ABYH01000040">
    <property type="protein sequence ID" value="EEC98069.1"/>
    <property type="molecule type" value="Genomic_DNA"/>
</dbReference>
<organism evidence="1 2">
    <name type="scientific">Parabacteroides johnsonii DSM 18315</name>
    <dbReference type="NCBI Taxonomy" id="537006"/>
    <lineage>
        <taxon>Bacteria</taxon>
        <taxon>Pseudomonadati</taxon>
        <taxon>Bacteroidota</taxon>
        <taxon>Bacteroidia</taxon>
        <taxon>Bacteroidales</taxon>
        <taxon>Tannerellaceae</taxon>
        <taxon>Parabacteroides</taxon>
    </lineage>
</organism>
<accession>B7B6B0</accession>
<reference evidence="1 2" key="2">
    <citation type="submission" date="2008-10" db="EMBL/GenBank/DDBJ databases">
        <authorList>
            <person name="Fulton L."/>
            <person name="Clifton S."/>
            <person name="Fulton B."/>
            <person name="Xu J."/>
            <person name="Minx P."/>
            <person name="Pepin K.H."/>
            <person name="Johnson M."/>
            <person name="Bhonagiri V."/>
            <person name="Nash W.E."/>
            <person name="Mardis E.R."/>
            <person name="Wilson R.K."/>
        </authorList>
    </citation>
    <scope>NUCLEOTIDE SEQUENCE [LARGE SCALE GENOMIC DNA]</scope>
    <source>
        <strain evidence="1 2">DSM 18315</strain>
    </source>
</reference>
<dbReference type="Proteomes" id="UP000005510">
    <property type="component" value="Unassembled WGS sequence"/>
</dbReference>
<gene>
    <name evidence="1" type="ORF">PRABACTJOHN_00554</name>
</gene>
<comment type="caution">
    <text evidence="1">The sequence shown here is derived from an EMBL/GenBank/DDBJ whole genome shotgun (WGS) entry which is preliminary data.</text>
</comment>
<dbReference type="STRING" id="537006.PRABACTJOHN_00554"/>
<reference evidence="1 2" key="1">
    <citation type="submission" date="2008-10" db="EMBL/GenBank/DDBJ databases">
        <title>Draft genome sequence of Parabacteroides johnsonii (DSM 18315).</title>
        <authorList>
            <person name="Sudarsanam P."/>
            <person name="Ley R."/>
            <person name="Guruge J."/>
            <person name="Turnbaugh P.J."/>
            <person name="Mahowald M."/>
            <person name="Liep D."/>
            <person name="Gordon J."/>
        </authorList>
    </citation>
    <scope>NUCLEOTIDE SEQUENCE [LARGE SCALE GENOMIC DNA]</scope>
    <source>
        <strain evidence="1 2">DSM 18315</strain>
    </source>
</reference>
<dbReference type="AlphaFoldDB" id="B7B6B0"/>
<name>B7B6B0_9BACT</name>
<evidence type="ECO:0000313" key="2">
    <source>
        <dbReference type="Proteomes" id="UP000005510"/>
    </source>
</evidence>
<sequence>MRCAENCGNDRLHRREVNVYMPYIRQLAVTKTVVMAMKTVVMEIRCRMP</sequence>
<protein>
    <submittedName>
        <fullName evidence="1">Uncharacterized protein</fullName>
    </submittedName>
</protein>